<comment type="subunit">
    <text evidence="5">The complex is composed of two ATP-binding proteins (ModC), two transmembrane proteins (ModB) and a solute-binding protein (ModA).</text>
</comment>
<gene>
    <name evidence="7" type="primary">modA</name>
    <name evidence="7" type="ORF">SCARR_04507</name>
</gene>
<dbReference type="GO" id="GO:0046872">
    <property type="term" value="F:metal ion binding"/>
    <property type="evidence" value="ECO:0007669"/>
    <property type="project" value="UniProtKB-KW"/>
</dbReference>
<dbReference type="SUPFAM" id="SSF53850">
    <property type="entry name" value="Periplasmic binding protein-like II"/>
    <property type="match status" value="1"/>
</dbReference>
<dbReference type="NCBIfam" id="TIGR01256">
    <property type="entry name" value="modA"/>
    <property type="match status" value="1"/>
</dbReference>
<dbReference type="PIRSF" id="PIRSF004846">
    <property type="entry name" value="ModA"/>
    <property type="match status" value="1"/>
</dbReference>
<sequence length="239" mass="25382">MNLKSNSILLLLLMAMVIAVKADHLLVFAASSTTDAINELATAFKAEGGESIRFNFASSGTLARQIEAGAPADVFVSANAKWMDWLEGRELIEQSSRFNLASNTLVMIAPKGSLATFDANVQGRIATGDLKSVPAGLYAAEALRSLGWMQRLRPNLVMASNVRTALLYVERGEVAAGIVYATDAKASAKVSVIGTFPEESHSPIVYPAASCSANSGTGPFLSFLKSNTAKQILTKYGFK</sequence>
<proteinExistence type="inferred from homology"/>
<evidence type="ECO:0000256" key="3">
    <source>
        <dbReference type="ARBA" id="ARBA00022723"/>
    </source>
</evidence>
<keyword evidence="8" id="KW-1185">Reference proteome</keyword>
<dbReference type="InterPro" id="IPR005950">
    <property type="entry name" value="ModA"/>
</dbReference>
<dbReference type="AlphaFoldDB" id="A0A6C2UT51"/>
<keyword evidence="2 6" id="KW-0500">Molybdenum</keyword>
<feature type="binding site" evidence="6">
    <location>
        <position position="135"/>
    </location>
    <ligand>
        <name>molybdate</name>
        <dbReference type="ChEBI" id="CHEBI:36264"/>
    </ligand>
</feature>
<evidence type="ECO:0000256" key="1">
    <source>
        <dbReference type="ARBA" id="ARBA00009175"/>
    </source>
</evidence>
<dbReference type="GO" id="GO:1901359">
    <property type="term" value="F:tungstate binding"/>
    <property type="evidence" value="ECO:0007669"/>
    <property type="project" value="UniProtKB-ARBA"/>
</dbReference>
<feature type="binding site" evidence="6">
    <location>
        <position position="59"/>
    </location>
    <ligand>
        <name>molybdate</name>
        <dbReference type="ChEBI" id="CHEBI:36264"/>
    </ligand>
</feature>
<name>A0A6C2UT51_9BACT</name>
<feature type="binding site" evidence="6">
    <location>
        <position position="162"/>
    </location>
    <ligand>
        <name>molybdate</name>
        <dbReference type="ChEBI" id="CHEBI:36264"/>
    </ligand>
</feature>
<evidence type="ECO:0000313" key="8">
    <source>
        <dbReference type="Proteomes" id="UP000346198"/>
    </source>
</evidence>
<dbReference type="PANTHER" id="PTHR30632:SF17">
    <property type="entry name" value="MOLYBDATE-BINDING PROTEIN MODA"/>
    <property type="match status" value="1"/>
</dbReference>
<evidence type="ECO:0000313" key="7">
    <source>
        <dbReference type="EMBL" id="VGO22424.1"/>
    </source>
</evidence>
<dbReference type="PANTHER" id="PTHR30632">
    <property type="entry name" value="MOLYBDATE-BINDING PERIPLASMIC PROTEIN"/>
    <property type="match status" value="1"/>
</dbReference>
<evidence type="ECO:0000256" key="4">
    <source>
        <dbReference type="ARBA" id="ARBA00022729"/>
    </source>
</evidence>
<organism evidence="7 8">
    <name type="scientific">Pontiella sulfatireligans</name>
    <dbReference type="NCBI Taxonomy" id="2750658"/>
    <lineage>
        <taxon>Bacteria</taxon>
        <taxon>Pseudomonadati</taxon>
        <taxon>Kiritimatiellota</taxon>
        <taxon>Kiritimatiellia</taxon>
        <taxon>Kiritimatiellales</taxon>
        <taxon>Pontiellaceae</taxon>
        <taxon>Pontiella</taxon>
    </lineage>
</organism>
<dbReference type="GO" id="GO:0030288">
    <property type="term" value="C:outer membrane-bounded periplasmic space"/>
    <property type="evidence" value="ECO:0007669"/>
    <property type="project" value="TreeGrafter"/>
</dbReference>
<dbReference type="Pfam" id="PF13531">
    <property type="entry name" value="SBP_bac_11"/>
    <property type="match status" value="1"/>
</dbReference>
<evidence type="ECO:0000256" key="6">
    <source>
        <dbReference type="PIRSR" id="PIRSR004846-1"/>
    </source>
</evidence>
<evidence type="ECO:0000256" key="5">
    <source>
        <dbReference type="ARBA" id="ARBA00062515"/>
    </source>
</evidence>
<dbReference type="GO" id="GO:0015689">
    <property type="term" value="P:molybdate ion transport"/>
    <property type="evidence" value="ECO:0007669"/>
    <property type="project" value="InterPro"/>
</dbReference>
<keyword evidence="3 6" id="KW-0479">Metal-binding</keyword>
<evidence type="ECO:0000256" key="2">
    <source>
        <dbReference type="ARBA" id="ARBA00022505"/>
    </source>
</evidence>
<dbReference type="Proteomes" id="UP000346198">
    <property type="component" value="Unassembled WGS sequence"/>
</dbReference>
<accession>A0A6C2UT51</accession>
<feature type="binding site" evidence="6">
    <location>
        <position position="32"/>
    </location>
    <ligand>
        <name>molybdate</name>
        <dbReference type="ChEBI" id="CHEBI:36264"/>
    </ligand>
</feature>
<dbReference type="FunFam" id="3.40.190.10:FF:000035">
    <property type="entry name" value="Molybdate ABC transporter substrate-binding protein"/>
    <property type="match status" value="1"/>
</dbReference>
<protein>
    <submittedName>
        <fullName evidence="7">Molybdate-binding periplasmic protein</fullName>
    </submittedName>
</protein>
<comment type="similarity">
    <text evidence="1">Belongs to the bacterial solute-binding protein ModA family.</text>
</comment>
<keyword evidence="4" id="KW-0732">Signal</keyword>
<feature type="binding site" evidence="6">
    <location>
        <position position="180"/>
    </location>
    <ligand>
        <name>molybdate</name>
        <dbReference type="ChEBI" id="CHEBI:36264"/>
    </ligand>
</feature>
<dbReference type="InterPro" id="IPR050682">
    <property type="entry name" value="ModA/WtpA"/>
</dbReference>
<dbReference type="Gene3D" id="3.40.190.10">
    <property type="entry name" value="Periplasmic binding protein-like II"/>
    <property type="match status" value="2"/>
</dbReference>
<dbReference type="EMBL" id="CAAHFH010000002">
    <property type="protein sequence ID" value="VGO22424.1"/>
    <property type="molecule type" value="Genomic_DNA"/>
</dbReference>
<reference evidence="7 8" key="1">
    <citation type="submission" date="2019-04" db="EMBL/GenBank/DDBJ databases">
        <authorList>
            <person name="Van Vliet M D."/>
        </authorList>
    </citation>
    <scope>NUCLEOTIDE SEQUENCE [LARGE SCALE GENOMIC DNA]</scope>
    <source>
        <strain evidence="7 8">F21</strain>
    </source>
</reference>
<dbReference type="GO" id="GO:0030973">
    <property type="term" value="F:molybdate ion binding"/>
    <property type="evidence" value="ECO:0007669"/>
    <property type="project" value="TreeGrafter"/>
</dbReference>